<feature type="compositionally biased region" description="Polar residues" evidence="1">
    <location>
        <begin position="430"/>
        <end position="443"/>
    </location>
</feature>
<feature type="region of interest" description="Disordered" evidence="1">
    <location>
        <begin position="941"/>
        <end position="999"/>
    </location>
</feature>
<organism evidence="3 4">
    <name type="scientific">Cryoendolithus antarcticus</name>
    <dbReference type="NCBI Taxonomy" id="1507870"/>
    <lineage>
        <taxon>Eukaryota</taxon>
        <taxon>Fungi</taxon>
        <taxon>Dikarya</taxon>
        <taxon>Ascomycota</taxon>
        <taxon>Pezizomycotina</taxon>
        <taxon>Dothideomycetes</taxon>
        <taxon>Dothideomycetidae</taxon>
        <taxon>Cladosporiales</taxon>
        <taxon>Cladosporiaceae</taxon>
        <taxon>Cryoendolithus</taxon>
    </lineage>
</organism>
<name>A0A1V8T6Z6_9PEZI</name>
<dbReference type="InterPro" id="IPR009060">
    <property type="entry name" value="UBA-like_sf"/>
</dbReference>
<dbReference type="STRING" id="1507870.A0A1V8T6Z6"/>
<dbReference type="InterPro" id="IPR015940">
    <property type="entry name" value="UBA"/>
</dbReference>
<feature type="region of interest" description="Disordered" evidence="1">
    <location>
        <begin position="289"/>
        <end position="443"/>
    </location>
</feature>
<evidence type="ECO:0000313" key="3">
    <source>
        <dbReference type="EMBL" id="OQO07008.1"/>
    </source>
</evidence>
<protein>
    <recommendedName>
        <fullName evidence="2">UBA domain-containing protein</fullName>
    </recommendedName>
</protein>
<dbReference type="Pfam" id="PF00627">
    <property type="entry name" value="UBA"/>
    <property type="match status" value="1"/>
</dbReference>
<keyword evidence="4" id="KW-1185">Reference proteome</keyword>
<dbReference type="OrthoDB" id="5376710at2759"/>
<feature type="region of interest" description="Disordered" evidence="1">
    <location>
        <begin position="496"/>
        <end position="535"/>
    </location>
</feature>
<dbReference type="Gene3D" id="1.10.8.10">
    <property type="entry name" value="DNA helicase RuvA subunit, C-terminal domain"/>
    <property type="match status" value="1"/>
</dbReference>
<gene>
    <name evidence="3" type="ORF">B0A48_07574</name>
</gene>
<dbReference type="AlphaFoldDB" id="A0A1V8T6Z6"/>
<evidence type="ECO:0000259" key="2">
    <source>
        <dbReference type="PROSITE" id="PS50030"/>
    </source>
</evidence>
<evidence type="ECO:0000313" key="4">
    <source>
        <dbReference type="Proteomes" id="UP000192596"/>
    </source>
</evidence>
<dbReference type="Proteomes" id="UP000192596">
    <property type="component" value="Unassembled WGS sequence"/>
</dbReference>
<dbReference type="EMBL" id="NAJO01000015">
    <property type="protein sequence ID" value="OQO07008.1"/>
    <property type="molecule type" value="Genomic_DNA"/>
</dbReference>
<evidence type="ECO:0000256" key="1">
    <source>
        <dbReference type="SAM" id="MobiDB-lite"/>
    </source>
</evidence>
<feature type="domain" description="UBA" evidence="2">
    <location>
        <begin position="1041"/>
        <end position="1085"/>
    </location>
</feature>
<feature type="compositionally biased region" description="Polar residues" evidence="1">
    <location>
        <begin position="957"/>
        <end position="979"/>
    </location>
</feature>
<dbReference type="InParanoid" id="A0A1V8T6Z6"/>
<dbReference type="SUPFAM" id="SSF46934">
    <property type="entry name" value="UBA-like"/>
    <property type="match status" value="1"/>
</dbReference>
<comment type="caution">
    <text evidence="3">The sequence shown here is derived from an EMBL/GenBank/DDBJ whole genome shotgun (WGS) entry which is preliminary data.</text>
</comment>
<sequence length="1088" mass="118126">MAEPMFASLNGAAMHIASNDVDVDFTPSPTNIARRSISIFSRRGTESVSESRPPFIAQAALQRMPSATTVSPSMRQKKWLRRFSADARMLSEPTKTPKGTILNAVPPAQTIRMSALEEEMATSPNEEILSALSAKEQNYMTAVSTLNGAVSTLNGESGAVRSLATSPAASRSPSARKRESNRIGVWINGVAHWDGKAVSQPSWVQQERIVEETTGFTPLRADDTTQQRPQLSVTIPELHKAVADMSLSTVTQPRCSRPFVSVAPASILATYGMSAPQIIVDEDVSPLDTASIQATPPPEPVTPNATEQPEESQMQQAHRLSSSTETSTDRDDDSVHSQSSSATSVEDAATAILHAPEAKPNDPWSPSSTYSRSIGDGAFKPAARNVDKPLPRIPPPRRMRPAPAPPTPSRSTGSMRSAPSRSPERHTSLGVRNSTMKRSLSTSTALRAAPRMYSHSPEQHHETSPTLSQAEQDLRAQLSGIPTNAATSVIPSIQLTKSGSVHRSDSVRSVMHPPARAPTLPTRSRKRDWRKSAGAGHIASQIVVPPLPAKSVGRRRSDSALKARRLEVERLGLRRSRSAAVMRADLIIEESAHLDAEQAVEMQPFEYDDGLCVVQGPVVLRSGVDLTVEAAIMAESVLLRILASLPTLADLFSTATINKGMYRVFKENEMHLIKTVLRAESPAAWELREWTPAPSDESSASPSSASSDVAAEYTPYSYLAAHKASVSTAQSLASLLSPHAPLATSRLTQAILRVSTFCIIFGPAKAREDDLTGQLDWLRGGRLARATDFSATVDAGGLDYDLSSVLLNAPDFFGSGNGDGLGRDELEDMLWVWEGLGRLMDGCGEIARGLRIIPMDVQEWQHYIRSLGPTAVLDLATRSPSEAIALALSQDWQTYPATPTSRSTFLRDPVARLLTEQHTYKSASTARDTSCKRTASLAAEIRLSRQSSTKRRPSAPLQRTPSVRTPRTRQNFSLPSSRSGVHPAYRGLPTHVEEPAQPLPPYSPNSYGHHRTLSPLIHSRVATFERESMTSSATFGGEAEHTADKAIERLMAMGFGVREVRDALRRTDMGDGLRVDRAIEVLIRNRGW</sequence>
<dbReference type="CDD" id="cd14270">
    <property type="entry name" value="UBA"/>
    <property type="match status" value="1"/>
</dbReference>
<dbReference type="PROSITE" id="PS50030">
    <property type="entry name" value="UBA"/>
    <property type="match status" value="1"/>
</dbReference>
<feature type="compositionally biased region" description="Polar residues" evidence="1">
    <location>
        <begin position="411"/>
        <end position="420"/>
    </location>
</feature>
<reference evidence="4" key="1">
    <citation type="submission" date="2017-03" db="EMBL/GenBank/DDBJ databases">
        <title>Genomes of endolithic fungi from Antarctica.</title>
        <authorList>
            <person name="Coleine C."/>
            <person name="Masonjones S."/>
            <person name="Stajich J.E."/>
        </authorList>
    </citation>
    <scope>NUCLEOTIDE SEQUENCE [LARGE SCALE GENOMIC DNA]</scope>
    <source>
        <strain evidence="4">CCFEE 5527</strain>
    </source>
</reference>
<feature type="compositionally biased region" description="Polar residues" evidence="1">
    <location>
        <begin position="303"/>
        <end position="320"/>
    </location>
</feature>
<accession>A0A1V8T6Z6</accession>
<proteinExistence type="predicted"/>